<dbReference type="PANTHER" id="PTHR30111:SF1">
    <property type="entry name" value="33 KDA CHAPERONIN"/>
    <property type="match status" value="1"/>
</dbReference>
<protein>
    <submittedName>
        <fullName evidence="6">Hsp33 family molecular chaperone HslO</fullName>
    </submittedName>
</protein>
<evidence type="ECO:0000313" key="7">
    <source>
        <dbReference type="Proteomes" id="UP001548713"/>
    </source>
</evidence>
<proteinExistence type="predicted"/>
<accession>A0ABV2CZN4</accession>
<dbReference type="EMBL" id="JBEWLY010000012">
    <property type="protein sequence ID" value="MET1755072.1"/>
    <property type="molecule type" value="Genomic_DNA"/>
</dbReference>
<evidence type="ECO:0000256" key="3">
    <source>
        <dbReference type="ARBA" id="ARBA00023157"/>
    </source>
</evidence>
<keyword evidence="4" id="KW-0143">Chaperone</keyword>
<evidence type="ECO:0000256" key="5">
    <source>
        <dbReference type="ARBA" id="ARBA00023284"/>
    </source>
</evidence>
<dbReference type="CDD" id="cd00498">
    <property type="entry name" value="Hsp33"/>
    <property type="match status" value="1"/>
</dbReference>
<dbReference type="InterPro" id="IPR023212">
    <property type="entry name" value="Hsp33_helix_hairpin_bin_dom_sf"/>
</dbReference>
<dbReference type="Pfam" id="PF01430">
    <property type="entry name" value="HSP33"/>
    <property type="match status" value="1"/>
</dbReference>
<dbReference type="Proteomes" id="UP001548713">
    <property type="component" value="Unassembled WGS sequence"/>
</dbReference>
<dbReference type="InterPro" id="IPR000397">
    <property type="entry name" value="Heat_shock_Hsp33"/>
</dbReference>
<keyword evidence="3" id="KW-1015">Disulfide bond</keyword>
<dbReference type="InterPro" id="IPR016154">
    <property type="entry name" value="Heat_shock_Hsp33_C"/>
</dbReference>
<dbReference type="Gene3D" id="1.10.287.480">
    <property type="entry name" value="helix hairpin bin"/>
    <property type="match status" value="1"/>
</dbReference>
<evidence type="ECO:0000256" key="4">
    <source>
        <dbReference type="ARBA" id="ARBA00023186"/>
    </source>
</evidence>
<dbReference type="PIRSF" id="PIRSF005261">
    <property type="entry name" value="Heat_shock_Hsp33"/>
    <property type="match status" value="1"/>
</dbReference>
<reference evidence="6 7" key="1">
    <citation type="submission" date="2024-07" db="EMBL/GenBank/DDBJ databases">
        <title>Novosphingobium kalidii RD2P27.</title>
        <authorList>
            <person name="Sun J.-Q."/>
        </authorList>
    </citation>
    <scope>NUCLEOTIDE SEQUENCE [LARGE SCALE GENOMIC DNA]</scope>
    <source>
        <strain evidence="6 7">RD2P27</strain>
    </source>
</reference>
<keyword evidence="1" id="KW-0963">Cytoplasm</keyword>
<name>A0ABV2CZN4_9SPHN</name>
<evidence type="ECO:0000313" key="6">
    <source>
        <dbReference type="EMBL" id="MET1755072.1"/>
    </source>
</evidence>
<organism evidence="6 7">
    <name type="scientific">Novosphingobium kalidii</name>
    <dbReference type="NCBI Taxonomy" id="3230299"/>
    <lineage>
        <taxon>Bacteria</taxon>
        <taxon>Pseudomonadati</taxon>
        <taxon>Pseudomonadota</taxon>
        <taxon>Alphaproteobacteria</taxon>
        <taxon>Sphingomonadales</taxon>
        <taxon>Sphingomonadaceae</taxon>
        <taxon>Novosphingobium</taxon>
    </lineage>
</organism>
<gene>
    <name evidence="6" type="ORF">ABVV53_06335</name>
</gene>
<dbReference type="SUPFAM" id="SSF64397">
    <property type="entry name" value="Hsp33 domain"/>
    <property type="match status" value="1"/>
</dbReference>
<dbReference type="InterPro" id="IPR016153">
    <property type="entry name" value="Heat_shock_Hsp33_N"/>
</dbReference>
<evidence type="ECO:0000256" key="2">
    <source>
        <dbReference type="ARBA" id="ARBA00022833"/>
    </source>
</evidence>
<comment type="caution">
    <text evidence="6">The sequence shown here is derived from an EMBL/GenBank/DDBJ whole genome shotgun (WGS) entry which is preliminary data.</text>
</comment>
<keyword evidence="2" id="KW-0862">Zinc</keyword>
<dbReference type="SUPFAM" id="SSF118352">
    <property type="entry name" value="HSP33 redox switch-like"/>
    <property type="match status" value="1"/>
</dbReference>
<keyword evidence="5" id="KW-0676">Redox-active center</keyword>
<dbReference type="Gene3D" id="3.55.30.10">
    <property type="entry name" value="Hsp33 domain"/>
    <property type="match status" value="1"/>
</dbReference>
<dbReference type="RefSeq" id="WP_353983551.1">
    <property type="nucleotide sequence ID" value="NZ_JBEWLY010000012.1"/>
</dbReference>
<dbReference type="Gene3D" id="3.90.1280.10">
    <property type="entry name" value="HSP33 redox switch-like"/>
    <property type="match status" value="1"/>
</dbReference>
<keyword evidence="7" id="KW-1185">Reference proteome</keyword>
<dbReference type="PANTHER" id="PTHR30111">
    <property type="entry name" value="33 KDA CHAPERONIN"/>
    <property type="match status" value="1"/>
</dbReference>
<evidence type="ECO:0000256" key="1">
    <source>
        <dbReference type="ARBA" id="ARBA00022490"/>
    </source>
</evidence>
<sequence length="309" mass="34153">MGYGTVVSADNPAVRSERTGFDRVLGFTIPDRHARGRIVRLGPALETVLSAHNYPPAIKHLLAEALMLTALMGSLLKEEDSQLTLQAQAQGGPVDLLVCDYLRGELRGYVSHDPEMAKAASTSSRLESLFGEGYLAITFDLGASGERYQGVVALEGNSLTQTCEAYFARSEQVPTLLRVAVRTEGTHCIAGGLLVQHFPEGEEGRERLHVKDEHPEWEHVAIMAGSTRHEELVDPELSLEGLLIRLFHEEREVRVEPLAPLSRGCRCSVEYYQSLLSRFPEEQRADMRDEDGTIPVDCAFCSKVIPVRV</sequence>